<dbReference type="EMBL" id="CAFBSG010000010">
    <property type="protein sequence ID" value="CAB5240386.1"/>
    <property type="molecule type" value="Genomic_DNA"/>
</dbReference>
<feature type="transmembrane region" description="Helical" evidence="1">
    <location>
        <begin position="78"/>
        <end position="95"/>
    </location>
</feature>
<gene>
    <name evidence="2" type="ORF">UFOPK3554_00811</name>
</gene>
<feature type="transmembrane region" description="Helical" evidence="1">
    <location>
        <begin position="46"/>
        <end position="66"/>
    </location>
</feature>
<feature type="transmembrane region" description="Helical" evidence="1">
    <location>
        <begin position="101"/>
        <end position="120"/>
    </location>
</feature>
<reference evidence="2" key="1">
    <citation type="submission" date="2020-05" db="EMBL/GenBank/DDBJ databases">
        <authorList>
            <person name="Chiriac C."/>
            <person name="Salcher M."/>
            <person name="Ghai R."/>
            <person name="Kavagutti S V."/>
        </authorList>
    </citation>
    <scope>NUCLEOTIDE SEQUENCE</scope>
</reference>
<keyword evidence="1" id="KW-0812">Transmembrane</keyword>
<evidence type="ECO:0000256" key="1">
    <source>
        <dbReference type="SAM" id="Phobius"/>
    </source>
</evidence>
<organism evidence="2">
    <name type="scientific">freshwater metagenome</name>
    <dbReference type="NCBI Taxonomy" id="449393"/>
    <lineage>
        <taxon>unclassified sequences</taxon>
        <taxon>metagenomes</taxon>
        <taxon>ecological metagenomes</taxon>
    </lineage>
</organism>
<sequence>MSANPVDSNWRRTTVIALLRFESACIIGLAVYLGVKGITDEVGEPLALIGVILFAFLGAFGLAMAARGFRRLKNYGRAPAILANLIALGVARYQFEAGLWALALALSLLAVTSVYCVLTLKPNL</sequence>
<keyword evidence="1" id="KW-0472">Membrane</keyword>
<proteinExistence type="predicted"/>
<protein>
    <submittedName>
        <fullName evidence="2">Unannotated protein</fullName>
    </submittedName>
</protein>
<dbReference type="AlphaFoldDB" id="A0A6J7Y0F2"/>
<feature type="transmembrane region" description="Helical" evidence="1">
    <location>
        <begin position="12"/>
        <end position="34"/>
    </location>
</feature>
<accession>A0A6J7Y0F2</accession>
<keyword evidence="1" id="KW-1133">Transmembrane helix</keyword>
<evidence type="ECO:0000313" key="2">
    <source>
        <dbReference type="EMBL" id="CAB5240386.1"/>
    </source>
</evidence>
<name>A0A6J7Y0F2_9ZZZZ</name>